<evidence type="ECO:0000313" key="2">
    <source>
        <dbReference type="Proteomes" id="UP000594129"/>
    </source>
</evidence>
<organism evidence="1 2">
    <name type="scientific">uncultured phage cr131_1</name>
    <dbReference type="NCBI Taxonomy" id="2772093"/>
    <lineage>
        <taxon>Viruses</taxon>
        <taxon>Duplodnaviria</taxon>
        <taxon>Heunggongvirae</taxon>
        <taxon>Uroviricota</taxon>
        <taxon>Caudoviricetes</taxon>
        <taxon>Crassvirales</taxon>
        <taxon>Suoliviridae</taxon>
        <taxon>Oafivirinae</taxon>
        <taxon>Cacepaovirus</taxon>
        <taxon>Cacepaovirus simiae</taxon>
    </lineage>
</organism>
<name>A0A7M1RV82_9CAUD</name>
<protein>
    <submittedName>
        <fullName evidence="1">Uncharacterized protein</fullName>
    </submittedName>
</protein>
<sequence length="2026" mass="232706">MAPFCPNLSNKNVREKFEELTNIFGEDMAYFLWGKNGGYPLDYAPNGAPSILLNKLELFYGNREEALVAKAKVYSSNFIQWFGDWTGEDKSNVSKVVDENGEPLVVYHTVSGDVILKGEADFNIFDPNYEDTSGENPSFLYFTDNEEMSRSFSLQSDNIYENRSVGKMEAFLAAKEWALKHVDPQLPRLQPLSKELRQPIEKKLKEDFQKEHPNYKLNFSLKEYGKLRYSIKRKEEDDKTRLAKILFGTSTKSLSPETIDTVALMKELFRTVHGRSEHEEAIVRIIGSLVHTLGIRIGFSDTLPSDIAAKYDANTKTIWITNKNVGFVNTNKYENTIIQTVMHELLHAITEEAINHNQALYDEIDTLRRKVIKELGEDANIYGLTDVHEFIAELSNMDFIKILKQIKADKKLNMFQKILRTISAALNALLGKVINKDNGTAYSEAMLLLLKAAYPKEYNLPLVDTVEDKKTVFAQLTVTNMSNILESLLSQIIKQFSKLEKVYEKMPNKTDERQKILDAIFEKITQLKSASDYEAAKMAVYFALDNLGTIDSTTGNPTKKESVLGFLKEQSELPEPYSGITPQMLMDMYRDDIAFYDELNSNILPQNTSKIVDKEYRDARDKLGPTINAAKNSWKDAMVVVVDRILDKYMAIDFYAAHPEQIEGHRKLLRDYFHQNLQYEDIGVVSEWMEDPSHSESLVIKYMSSIIDHAETKTQIEANDAATKVQRDYNKASRLTKLFGMNWQKNMMEFDREGIPTGFFVRPINYGQYQLDLNKFIEELNDKFDNMPGVMHHYIIDEATGQYMNSVTGLLAEDEEFGDNGEMPDIYKYLTEIEKWKCSHANRRYTLKYYLERMSAPVLQVTYDVVVDDMVSKRHGLSPKTLIRYNRIQSNINYYLDKCTDENGFTRIEKLSDDDLAKLKIQQTELALLQNVYDENGNYKTGKDLLMAMEIRSWQAYVNKSVTTNVDYAQFDNELSLITDPAERLRFIQYNTRYMINPTYMEDYMPKNLRGDEPLDVVLARYELAALKDCVKYDNADTIEKDLAIKENDLGFWKNCKRVELTIEYGKYEDPNQPKSDFKDYFQYVPQVYRDPAGRVFHKDGTLATDSEVRAYYNATTAEERNKLNIRTWYDHMIKKYYDKAVTDGYIRDFVDDNGALIDFRSMSETLIRDTIIDFFSYRDVDGYTHPLHMFSNIYPTQTSTMLARGKDGQISVRGIIDRVPIGRFAEKHDPLFFNDQYDHADHNSEQPMKEFYDNSEAWSKVEKDRNLHKLYNSLIEMMQQSQLDYGAKNSIFNYRLPKYEASNIAQMSRVLKKGYNMADAWEAVKDSFTGNRAIDEDVRVNDGYQYSADGTGFGADISLRYVGSLENRKRYSFDVTAAVLMYMHMAKNYKYKKQVEAELWSLRQALRAENRTDVFNEIPRTEALADNLLNMKLYGGTPTGQSAAAAKLSALVRSMASLGVLANNFLSAFYGLTDASRVLLRDAWSGQYISMRDITSASYHELIRLPLMLANTGNPLANNLLSALMRRFGVGTLFDNNVANIGDARAIRIAKKLAMASFSMVDHHMNAILLNAVMSSYRFYDGDNEIPAGFYTADKLEDLFVLHGRTINAASRKRLFETRTLWNAYEFKDGKAVIKDKYKLYVTPELEKALIKTVKLRGGMVNGLGVEGEAAMYKNSMAGQFFLGMRHWMVQRNQEWFSGRDDVNYRDISVEKEEYTQNGKTKVKYKVKKAPLTRQQLENAKSVNIAEGGAREPEIAKASWRALGVLIRNFTHYITFGIKYKNEFRHLSKPERKAIRQNFVELAMLCILVACAQFMAAWAFQGGGDDDDDYLDREDSSLSEVIMHDFKDYTNFFSKHRYRHVMYNGYIRTTASALEQQSPFGMMSVLKSGTVYYKALEDVGKMPTALLKLMFDDDSDEKIKNGSYKGYTNFQRDMYVSSIILNQLHKSLSTQGIDENSSYYIKQFLLDAFFLKAFGYDYDALKKSTYSNTVTEGVKYDEFGNPYIDDGGSGYDPNAVLSASDASPF</sequence>
<dbReference type="Proteomes" id="UP000594129">
    <property type="component" value="Segment"/>
</dbReference>
<evidence type="ECO:0000313" key="1">
    <source>
        <dbReference type="EMBL" id="QOR57752.1"/>
    </source>
</evidence>
<dbReference type="EMBL" id="MT774409">
    <property type="protein sequence ID" value="QOR57752.1"/>
    <property type="molecule type" value="Genomic_DNA"/>
</dbReference>
<dbReference type="KEGG" id="vg:65131911"/>
<dbReference type="RefSeq" id="YP_010113392.1">
    <property type="nucleotide sequence ID" value="NC_055902.1"/>
</dbReference>
<keyword evidence="2" id="KW-1185">Reference proteome</keyword>
<reference evidence="1 2" key="1">
    <citation type="submission" date="2020-07" db="EMBL/GenBank/DDBJ databases">
        <title>Taxonomic proposal: Crassvirales, a new order of highly abundant and diverse bacterial viruses.</title>
        <authorList>
            <person name="Shkoporov A.N."/>
            <person name="Stockdale S.R."/>
            <person name="Guerin E."/>
            <person name="Ross R.P."/>
            <person name="Hill C."/>
        </authorList>
    </citation>
    <scope>NUCLEOTIDE SEQUENCE [LARGE SCALE GENOMIC DNA]</scope>
</reference>
<dbReference type="GeneID" id="65131911"/>
<proteinExistence type="predicted"/>
<accession>A0A7M1RV82</accession>